<keyword evidence="2" id="KW-1185">Reference proteome</keyword>
<name>A0AC61QRX8_9BACT</name>
<comment type="caution">
    <text evidence="1">The sequence shown here is derived from an EMBL/GenBank/DDBJ whole genome shotgun (WGS) entry which is preliminary data.</text>
</comment>
<dbReference type="EMBL" id="SRZC01000005">
    <property type="protein sequence ID" value="TGX83157.1"/>
    <property type="molecule type" value="Genomic_DNA"/>
</dbReference>
<sequence>MRTLLILLRKEFILFWKNKFIPKVAFIFPCVVILIIPLVTTMDVRHVGVAIVSHDNSRLTQNIITDLGATSFFTVSRSGSYADAMEMVKDGDVDVIVEIPKDFQRSVESGNPIMPHISANGVNGTKGSLGSGYVAGSVMNTVARFRGIKPEEKASVRYLYNPTLEYRNNMIPALMIMLLIMICGFLPALNLVGEKESGTIEQMNVTPVNTTVFVLSKVIPYWIIGLLDLTAAMLIAAAVYGLVPVGALAAIYVAAALFIILISGIGIVIANRSETMSQSMFLMFFIVLVFVLMSGLLTPISSMPHWAQAITYALPPRYFIEIMRSVYLKGTDMSALGMQYILLAFFAVLTNTVAALTYRKQQ</sequence>
<organism evidence="1 2">
    <name type="scientific">Palleniella muris</name>
    <dbReference type="NCBI Taxonomy" id="3038145"/>
    <lineage>
        <taxon>Bacteria</taxon>
        <taxon>Pseudomonadati</taxon>
        <taxon>Bacteroidota</taxon>
        <taxon>Bacteroidia</taxon>
        <taxon>Bacteroidales</taxon>
        <taxon>Prevotellaceae</taxon>
        <taxon>Palleniella</taxon>
    </lineage>
</organism>
<gene>
    <name evidence="1" type="ORF">E5358_04225</name>
</gene>
<evidence type="ECO:0000313" key="1">
    <source>
        <dbReference type="EMBL" id="TGX83157.1"/>
    </source>
</evidence>
<proteinExistence type="predicted"/>
<protein>
    <submittedName>
        <fullName evidence="1">ABC transporter permease</fullName>
    </submittedName>
</protein>
<reference evidence="1" key="1">
    <citation type="submission" date="2019-04" db="EMBL/GenBank/DDBJ databases">
        <title>Microbes associate with the intestines of laboratory mice.</title>
        <authorList>
            <person name="Navarre W."/>
            <person name="Wong E."/>
            <person name="Huang K."/>
            <person name="Tropini C."/>
            <person name="Ng K."/>
            <person name="Yu B."/>
        </authorList>
    </citation>
    <scope>NUCLEOTIDE SEQUENCE</scope>
    <source>
        <strain evidence="1">NM73_A23</strain>
    </source>
</reference>
<evidence type="ECO:0000313" key="2">
    <source>
        <dbReference type="Proteomes" id="UP000308886"/>
    </source>
</evidence>
<dbReference type="Proteomes" id="UP000308886">
    <property type="component" value="Unassembled WGS sequence"/>
</dbReference>
<accession>A0AC61QRX8</accession>